<accession>A0A0F9GAN9</accession>
<organism evidence="1">
    <name type="scientific">marine sediment metagenome</name>
    <dbReference type="NCBI Taxonomy" id="412755"/>
    <lineage>
        <taxon>unclassified sequences</taxon>
        <taxon>metagenomes</taxon>
        <taxon>ecological metagenomes</taxon>
    </lineage>
</organism>
<name>A0A0F9GAN9_9ZZZZ</name>
<evidence type="ECO:0000313" key="1">
    <source>
        <dbReference type="EMBL" id="KKL95929.1"/>
    </source>
</evidence>
<protein>
    <submittedName>
        <fullName evidence="1">Uncharacterized protein</fullName>
    </submittedName>
</protein>
<proteinExistence type="predicted"/>
<dbReference type="EMBL" id="LAZR01018562">
    <property type="protein sequence ID" value="KKL95929.1"/>
    <property type="molecule type" value="Genomic_DNA"/>
</dbReference>
<sequence>MAETKIDTRREKMDAVVKAAIALGPLHAGGLVVVSEKMIG</sequence>
<reference evidence="1" key="1">
    <citation type="journal article" date="2015" name="Nature">
        <title>Complex archaea that bridge the gap between prokaryotes and eukaryotes.</title>
        <authorList>
            <person name="Spang A."/>
            <person name="Saw J.H."/>
            <person name="Jorgensen S.L."/>
            <person name="Zaremba-Niedzwiedzka K."/>
            <person name="Martijn J."/>
            <person name="Lind A.E."/>
            <person name="van Eijk R."/>
            <person name="Schleper C."/>
            <person name="Guy L."/>
            <person name="Ettema T.J."/>
        </authorList>
    </citation>
    <scope>NUCLEOTIDE SEQUENCE</scope>
</reference>
<dbReference type="AlphaFoldDB" id="A0A0F9GAN9"/>
<comment type="caution">
    <text evidence="1">The sequence shown here is derived from an EMBL/GenBank/DDBJ whole genome shotgun (WGS) entry which is preliminary data.</text>
</comment>
<gene>
    <name evidence="1" type="ORF">LCGC14_1849700</name>
</gene>